<reference evidence="11 12" key="1">
    <citation type="submission" date="2016-02" db="EMBL/GenBank/DDBJ databases">
        <title>Genome analysis of coral dinoflagellate symbionts highlights evolutionary adaptations to a symbiotic lifestyle.</title>
        <authorList>
            <person name="Aranda M."/>
            <person name="Li Y."/>
            <person name="Liew Y.J."/>
            <person name="Baumgarten S."/>
            <person name="Simakov O."/>
            <person name="Wilson M."/>
            <person name="Piel J."/>
            <person name="Ashoor H."/>
            <person name="Bougouffa S."/>
            <person name="Bajic V.B."/>
            <person name="Ryu T."/>
            <person name="Ravasi T."/>
            <person name="Bayer T."/>
            <person name="Micklem G."/>
            <person name="Kim H."/>
            <person name="Bhak J."/>
            <person name="Lajeunesse T.C."/>
            <person name="Voolstra C.R."/>
        </authorList>
    </citation>
    <scope>NUCLEOTIDE SEQUENCE [LARGE SCALE GENOMIC DNA]</scope>
    <source>
        <strain evidence="11 12">CCMP2467</strain>
    </source>
</reference>
<dbReference type="PRINTS" id="PR00248">
    <property type="entry name" value="GPCRMGR"/>
</dbReference>
<feature type="region of interest" description="Disordered" evidence="7">
    <location>
        <begin position="1589"/>
        <end position="1613"/>
    </location>
</feature>
<feature type="transmembrane region" description="Helical" evidence="8">
    <location>
        <begin position="878"/>
        <end position="897"/>
    </location>
</feature>
<keyword evidence="2 8" id="KW-0812">Transmembrane</keyword>
<comment type="subcellular location">
    <subcellularLocation>
        <location evidence="1">Membrane</location>
        <topology evidence="1">Multi-pass membrane protein</topology>
    </subcellularLocation>
</comment>
<comment type="caution">
    <text evidence="11">The sequence shown here is derived from an EMBL/GenBank/DDBJ whole genome shotgun (WGS) entry which is preliminary data.</text>
</comment>
<feature type="transmembrane region" description="Helical" evidence="8">
    <location>
        <begin position="780"/>
        <end position="805"/>
    </location>
</feature>
<dbReference type="InterPro" id="IPR028082">
    <property type="entry name" value="Peripla_BP_I"/>
</dbReference>
<keyword evidence="12" id="KW-1185">Reference proteome</keyword>
<dbReference type="PANTHER" id="PTHR24060">
    <property type="entry name" value="METABOTROPIC GLUTAMATE RECEPTOR"/>
    <property type="match status" value="1"/>
</dbReference>
<dbReference type="InterPro" id="IPR001828">
    <property type="entry name" value="ANF_lig-bd_rcpt"/>
</dbReference>
<dbReference type="Gene3D" id="3.40.50.2300">
    <property type="match status" value="3"/>
</dbReference>
<dbReference type="InterPro" id="IPR050726">
    <property type="entry name" value="mGluR"/>
</dbReference>
<dbReference type="SMART" id="SM01411">
    <property type="entry name" value="Ephrin_rec_like"/>
    <property type="match status" value="2"/>
</dbReference>
<gene>
    <name evidence="11" type="primary">Grm4</name>
    <name evidence="11" type="ORF">AK812_SmicGene25660</name>
</gene>
<feature type="compositionally biased region" description="Basic and acidic residues" evidence="7">
    <location>
        <begin position="1589"/>
        <end position="1605"/>
    </location>
</feature>
<evidence type="ECO:0000256" key="6">
    <source>
        <dbReference type="ARBA" id="ARBA00023180"/>
    </source>
</evidence>
<feature type="domain" description="Receptor ligand binding region" evidence="10">
    <location>
        <begin position="76"/>
        <end position="417"/>
    </location>
</feature>
<dbReference type="Proteomes" id="UP000186817">
    <property type="component" value="Unassembled WGS sequence"/>
</dbReference>
<feature type="transmembrane region" description="Helical" evidence="8">
    <location>
        <begin position="918"/>
        <end position="939"/>
    </location>
</feature>
<feature type="transmembrane region" description="Helical" evidence="8">
    <location>
        <begin position="686"/>
        <end position="706"/>
    </location>
</feature>
<keyword evidence="5 11" id="KW-0675">Receptor</keyword>
<dbReference type="GO" id="GO:0016020">
    <property type="term" value="C:membrane"/>
    <property type="evidence" value="ECO:0007669"/>
    <property type="project" value="UniProtKB-SubCell"/>
</dbReference>
<evidence type="ECO:0000256" key="3">
    <source>
        <dbReference type="ARBA" id="ARBA00022989"/>
    </source>
</evidence>
<dbReference type="OrthoDB" id="426787at2759"/>
<evidence type="ECO:0000256" key="8">
    <source>
        <dbReference type="SAM" id="Phobius"/>
    </source>
</evidence>
<dbReference type="SUPFAM" id="SSF57184">
    <property type="entry name" value="Growth factor receptor domain"/>
    <property type="match status" value="2"/>
</dbReference>
<evidence type="ECO:0000256" key="7">
    <source>
        <dbReference type="SAM" id="MobiDB-lite"/>
    </source>
</evidence>
<evidence type="ECO:0000313" key="11">
    <source>
        <dbReference type="EMBL" id="OLP92537.1"/>
    </source>
</evidence>
<feature type="transmembrane region" description="Helical" evidence="8">
    <location>
        <begin position="1006"/>
        <end position="1029"/>
    </location>
</feature>
<sequence length="1613" mass="175010">MPTVWHRAFVLIWLTGRVAGEIALGALAGWTATGSEELVATIAAVLDYRKNWDAPLAARLGPPVIDIPGGVHENASTVSLRIGTTHLQPDVGLATALALMLGLDGAQPAVGLIGARASVVSAPIATLAAVRKVPQISFGSTSPALSNKAAYPYFMRTAPPDTLQAFALWEWIVQSDIPLVTCLYSTEDFGHGLVQEIQKRAQQEGQPDRVKSQALQYMPQVFDVDEVRKTLASLRQLGSHFVILAVEPRMASQILPVLKDEGMLGGNWQFVGTDLYDVAENALPVGFMTFLPSGRGSRFSDFLQLWSRIDVDDILSRDSIQAYSLDKLAEPLDHAAVASVIGDTSKTTTWAALCFDAVYTFLVAINQLLQQGLPETAIRGEVLLEALRKTQFSGVSGEVSFDGNGDRLGLYNLLNVQVVGLQQQTQSFVAAVFSASTGNFTFERQLVWMDGSRGFHAPARLSLCEPGFYQDGLSRQCKACPKGAMCTGGNASFVMCSPGTFADGSGMSSCMPCAEGHFATDPGAFECSPCIPGFVAPRMGMEVCDRCHPGSHMPFVRGSTCFPCGGNQITRESGAIFKSECICGEGTFLCNQRCEPCPAGLYCPEGLGPPLQQAGFWADVNLFNHSPTCDASVLRCRSHYECPLGKLSTCADGREGPACNSCKPNHFPVSDGAETGVCQPCESTDFLPGLAFFTLLPCGLFVVTVLKMEPSQVSFNLLTAASVASQMMVAAQTLGSMRQLSLAWQHPVKRLLEFTNLLALDLDFVRITCIYGTDRPAVKFFSRLTFCPAACALILVTWLVARLCFRPKPIDTTLNQCGLFLFAFFLPVTLTTLSPFQCTPNPNGTASLLSDPGIVCYESDEHAFLVALAMVGLVTQPLPILVGAAYITFMYPSRVASGRGLRMMNRYRFLFHRFKPEQYYYGLFVLCRNGVVALLPIVTVDIPELQVPGMAFILLASLLLQVRTYPWRTEQANHVDLLLTSLLLMVLVGAAPLLNHDQERTYSVLGWLLCIPVLGLAVVGGLALLRTLLGHLNKKRLFGIFLCHHKGGAGSLCRLIKILVARHSQARVFLDCDQLENLDLLFDIVRTSTRSVVVVLTPEVLKRVWCAGEITTAWKNNITTVPLLCDGFRQMSAEDHKRIGNYWTPQQKQMLSSHGMVSALQMNVTRRGSSIAIVAVSVPRVNYLEGCLDAFDLENRYCLVLYETERRWHERLLIRKTNQNRDGRSPGWFVVATPEGDVYAESLAPPNVVGVIVLPDNRQLPPGLLARSVHRFENGSVGHAPTGAELAHLRGTAHGELMLVQAEIDGLDSPVLGAGAAGTPVPAPAANTGPAPVALTPVAGYTWVVAAAEGSRAKGSILPLGQVVSGQQFGSKGVAALVDGSVVFAELIPSHEVGKYGMPVTPVASGGQPNTVGLHGGALAINQADDARTLAVRYGSDGKRRRELRDGVDQSSETAWTDWPIKGPRTARWVAQYIVTNGGAPLSMHQAWKTNCKLQASDGGVLEHEAICKVLELAIEYDQLNVGELAAVELLCRRLQMIQYRWRERILGATATGTIEDESHFFMGTDPTRGNLCICPSLNTWLGEELHKESQMNKEQRKAREERALLRSGKSKP</sequence>
<feature type="transmembrane region" description="Helical" evidence="8">
    <location>
        <begin position="817"/>
        <end position="836"/>
    </location>
</feature>
<evidence type="ECO:0000256" key="1">
    <source>
        <dbReference type="ARBA" id="ARBA00004141"/>
    </source>
</evidence>
<dbReference type="InterPro" id="IPR000337">
    <property type="entry name" value="GPCR_3"/>
</dbReference>
<feature type="chain" id="PRO_5012886933" evidence="9">
    <location>
        <begin position="21"/>
        <end position="1613"/>
    </location>
</feature>
<feature type="signal peptide" evidence="9">
    <location>
        <begin position="1"/>
        <end position="20"/>
    </location>
</feature>
<evidence type="ECO:0000259" key="10">
    <source>
        <dbReference type="Pfam" id="PF01094"/>
    </source>
</evidence>
<accession>A0A1Q9DBM2</accession>
<organism evidence="11 12">
    <name type="scientific">Symbiodinium microadriaticum</name>
    <name type="common">Dinoflagellate</name>
    <name type="synonym">Zooxanthella microadriatica</name>
    <dbReference type="NCBI Taxonomy" id="2951"/>
    <lineage>
        <taxon>Eukaryota</taxon>
        <taxon>Sar</taxon>
        <taxon>Alveolata</taxon>
        <taxon>Dinophyceae</taxon>
        <taxon>Suessiales</taxon>
        <taxon>Symbiodiniaceae</taxon>
        <taxon>Symbiodinium</taxon>
    </lineage>
</organism>
<dbReference type="SUPFAM" id="SSF52200">
    <property type="entry name" value="Toll/Interleukin receptor TIR domain"/>
    <property type="match status" value="1"/>
</dbReference>
<dbReference type="Gene3D" id="2.10.50.10">
    <property type="entry name" value="Tumor Necrosis Factor Receptor, subunit A, domain 2"/>
    <property type="match status" value="1"/>
</dbReference>
<keyword evidence="6" id="KW-0325">Glycoprotein</keyword>
<dbReference type="SUPFAM" id="SSF53822">
    <property type="entry name" value="Periplasmic binding protein-like I"/>
    <property type="match status" value="1"/>
</dbReference>
<dbReference type="InterPro" id="IPR035897">
    <property type="entry name" value="Toll_tir_struct_dom_sf"/>
</dbReference>
<evidence type="ECO:0000256" key="9">
    <source>
        <dbReference type="SAM" id="SignalP"/>
    </source>
</evidence>
<dbReference type="GO" id="GO:0004930">
    <property type="term" value="F:G protein-coupled receptor activity"/>
    <property type="evidence" value="ECO:0007669"/>
    <property type="project" value="InterPro"/>
</dbReference>
<evidence type="ECO:0000256" key="2">
    <source>
        <dbReference type="ARBA" id="ARBA00022692"/>
    </source>
</evidence>
<feature type="transmembrane region" description="Helical" evidence="8">
    <location>
        <begin position="974"/>
        <end position="994"/>
    </location>
</feature>
<name>A0A1Q9DBM2_SYMMI</name>
<dbReference type="PRINTS" id="PR01176">
    <property type="entry name" value="GABABRECEPTR"/>
</dbReference>
<evidence type="ECO:0000256" key="4">
    <source>
        <dbReference type="ARBA" id="ARBA00023136"/>
    </source>
</evidence>
<keyword evidence="3 8" id="KW-1133">Transmembrane helix</keyword>
<keyword evidence="9" id="KW-0732">Signal</keyword>
<evidence type="ECO:0000256" key="5">
    <source>
        <dbReference type="ARBA" id="ARBA00023170"/>
    </source>
</evidence>
<protein>
    <submittedName>
        <fullName evidence="11">Metabotropic glutamate receptor 4</fullName>
    </submittedName>
</protein>
<keyword evidence="4 8" id="KW-0472">Membrane</keyword>
<dbReference type="EMBL" id="LSRX01000618">
    <property type="protein sequence ID" value="OLP92537.1"/>
    <property type="molecule type" value="Genomic_DNA"/>
</dbReference>
<dbReference type="InterPro" id="IPR009030">
    <property type="entry name" value="Growth_fac_rcpt_cys_sf"/>
</dbReference>
<dbReference type="Pfam" id="PF01094">
    <property type="entry name" value="ANF_receptor"/>
    <property type="match status" value="1"/>
</dbReference>
<evidence type="ECO:0000313" key="12">
    <source>
        <dbReference type="Proteomes" id="UP000186817"/>
    </source>
</evidence>
<proteinExistence type="predicted"/>
<feature type="transmembrane region" description="Helical" evidence="8">
    <location>
        <begin position="713"/>
        <end position="734"/>
    </location>
</feature>